<dbReference type="EMBL" id="KZ308463">
    <property type="protein sequence ID" value="KAG8230078.1"/>
    <property type="molecule type" value="Genomic_DNA"/>
</dbReference>
<protein>
    <recommendedName>
        <fullName evidence="2">Intermembrane lipid transfer protein VPS13-like C-terminal domain-containing protein</fullName>
    </recommendedName>
</protein>
<accession>A0A8K0K901</accession>
<dbReference type="GO" id="GO:0045053">
    <property type="term" value="P:protein retention in Golgi apparatus"/>
    <property type="evidence" value="ECO:0007669"/>
    <property type="project" value="TreeGrafter"/>
</dbReference>
<organism evidence="3 4">
    <name type="scientific">Ladona fulva</name>
    <name type="common">Scarce chaser dragonfly</name>
    <name type="synonym">Libellula fulva</name>
    <dbReference type="NCBI Taxonomy" id="123851"/>
    <lineage>
        <taxon>Eukaryota</taxon>
        <taxon>Metazoa</taxon>
        <taxon>Ecdysozoa</taxon>
        <taxon>Arthropoda</taxon>
        <taxon>Hexapoda</taxon>
        <taxon>Insecta</taxon>
        <taxon>Pterygota</taxon>
        <taxon>Palaeoptera</taxon>
        <taxon>Odonata</taxon>
        <taxon>Epiprocta</taxon>
        <taxon>Anisoptera</taxon>
        <taxon>Libelluloidea</taxon>
        <taxon>Libellulidae</taxon>
        <taxon>Ladona</taxon>
    </lineage>
</organism>
<reference evidence="3" key="1">
    <citation type="submission" date="2013-04" db="EMBL/GenBank/DDBJ databases">
        <authorList>
            <person name="Qu J."/>
            <person name="Murali S.C."/>
            <person name="Bandaranaike D."/>
            <person name="Bellair M."/>
            <person name="Blankenburg K."/>
            <person name="Chao H."/>
            <person name="Dinh H."/>
            <person name="Doddapaneni H."/>
            <person name="Downs B."/>
            <person name="Dugan-Rocha S."/>
            <person name="Elkadiri S."/>
            <person name="Gnanaolivu R.D."/>
            <person name="Hernandez B."/>
            <person name="Javaid M."/>
            <person name="Jayaseelan J.C."/>
            <person name="Lee S."/>
            <person name="Li M."/>
            <person name="Ming W."/>
            <person name="Munidasa M."/>
            <person name="Muniz J."/>
            <person name="Nguyen L."/>
            <person name="Ongeri F."/>
            <person name="Osuji N."/>
            <person name="Pu L.-L."/>
            <person name="Puazo M."/>
            <person name="Qu C."/>
            <person name="Quiroz J."/>
            <person name="Raj R."/>
            <person name="Weissenberger G."/>
            <person name="Xin Y."/>
            <person name="Zou X."/>
            <person name="Han Y."/>
            <person name="Richards S."/>
            <person name="Worley K."/>
            <person name="Muzny D."/>
            <person name="Gibbs R."/>
        </authorList>
    </citation>
    <scope>NUCLEOTIDE SEQUENCE</scope>
    <source>
        <strain evidence="3">Sampled in the wild</strain>
    </source>
</reference>
<dbReference type="OrthoDB" id="6769854at2759"/>
<name>A0A8K0K901_LADFU</name>
<dbReference type="GO" id="GO:0006623">
    <property type="term" value="P:protein targeting to vacuole"/>
    <property type="evidence" value="ECO:0007669"/>
    <property type="project" value="TreeGrafter"/>
</dbReference>
<comment type="caution">
    <text evidence="3">The sequence shown here is derived from an EMBL/GenBank/DDBJ whole genome shotgun (WGS) entry which is preliminary data.</text>
</comment>
<comment type="similarity">
    <text evidence="1">Belongs to the VPS13 family.</text>
</comment>
<evidence type="ECO:0000313" key="3">
    <source>
        <dbReference type="EMBL" id="KAG8230078.1"/>
    </source>
</evidence>
<gene>
    <name evidence="3" type="ORF">J437_LFUL009197</name>
</gene>
<dbReference type="InterPro" id="IPR056748">
    <property type="entry name" value="VPS13-like_C"/>
</dbReference>
<dbReference type="PANTHER" id="PTHR16166">
    <property type="entry name" value="VACUOLAR PROTEIN SORTING-ASSOCIATED PROTEIN VPS13"/>
    <property type="match status" value="1"/>
</dbReference>
<keyword evidence="4" id="KW-1185">Reference proteome</keyword>
<sequence>MNGSQLIQEVSMHYIGQSLKQLYVLVLGLDVIGNPFGLVLGLTRGVEDLFYEPFQEPLQAYVTIQSSEGQKNFYDQLHFSPLKMHLSFSLTQSGSGSGGGIHSAFLNVLLQSIGGAVQGPGEFAEGLVLGVRSLFGHTVGGAAGAASRIAGTLGKGIAALSFDPEFQRRRREQMGRQPTNIQEGLARGGRGLVTPISGAMEEGFGGFLKGMGKGVVGLVARPTAGVVDFAGGSLDAVRRAAELSEHVARLRLPRFLVLGEAVRAYAVQEAEGDRLLRELERGRYASTDTYAYHVRLQSGVLLLTDKRVIFLHHNDVFGQWQAAWEQTWVEMVESPRSTDGGIFLMTPRKKVLGLFGGGEHGRTLNIPDGQMKTMILQTMQELYRNAK</sequence>
<dbReference type="Pfam" id="PF25037">
    <property type="entry name" value="VPS13_C"/>
    <property type="match status" value="1"/>
</dbReference>
<evidence type="ECO:0000256" key="1">
    <source>
        <dbReference type="ARBA" id="ARBA00006545"/>
    </source>
</evidence>
<evidence type="ECO:0000313" key="4">
    <source>
        <dbReference type="Proteomes" id="UP000792457"/>
    </source>
</evidence>
<dbReference type="AlphaFoldDB" id="A0A8K0K901"/>
<proteinExistence type="inferred from homology"/>
<evidence type="ECO:0000259" key="2">
    <source>
        <dbReference type="Pfam" id="PF25037"/>
    </source>
</evidence>
<dbReference type="PANTHER" id="PTHR16166:SF93">
    <property type="entry name" value="INTERMEMBRANE LIPID TRANSFER PROTEIN VPS13"/>
    <property type="match status" value="1"/>
</dbReference>
<reference evidence="3" key="2">
    <citation type="submission" date="2017-10" db="EMBL/GenBank/DDBJ databases">
        <title>Ladona fulva Genome sequencing and assembly.</title>
        <authorList>
            <person name="Murali S."/>
            <person name="Richards S."/>
            <person name="Bandaranaike D."/>
            <person name="Bellair M."/>
            <person name="Blankenburg K."/>
            <person name="Chao H."/>
            <person name="Dinh H."/>
            <person name="Doddapaneni H."/>
            <person name="Dugan-Rocha S."/>
            <person name="Elkadiri S."/>
            <person name="Gnanaolivu R."/>
            <person name="Hernandez B."/>
            <person name="Skinner E."/>
            <person name="Javaid M."/>
            <person name="Lee S."/>
            <person name="Li M."/>
            <person name="Ming W."/>
            <person name="Munidasa M."/>
            <person name="Muniz J."/>
            <person name="Nguyen L."/>
            <person name="Hughes D."/>
            <person name="Osuji N."/>
            <person name="Pu L.-L."/>
            <person name="Puazo M."/>
            <person name="Qu C."/>
            <person name="Quiroz J."/>
            <person name="Raj R."/>
            <person name="Weissenberger G."/>
            <person name="Xin Y."/>
            <person name="Zou X."/>
            <person name="Han Y."/>
            <person name="Worley K."/>
            <person name="Muzny D."/>
            <person name="Gibbs R."/>
        </authorList>
    </citation>
    <scope>NUCLEOTIDE SEQUENCE</scope>
    <source>
        <strain evidence="3">Sampled in the wild</strain>
    </source>
</reference>
<dbReference type="InterPro" id="IPR026847">
    <property type="entry name" value="VPS13"/>
</dbReference>
<dbReference type="Proteomes" id="UP000792457">
    <property type="component" value="Unassembled WGS sequence"/>
</dbReference>
<feature type="domain" description="Intermembrane lipid transfer protein VPS13-like C-terminal" evidence="2">
    <location>
        <begin position="250"/>
        <end position="367"/>
    </location>
</feature>